<gene>
    <name evidence="3" type="ORF">FRACA_1100011</name>
</gene>
<reference evidence="3 4" key="1">
    <citation type="submission" date="2017-06" db="EMBL/GenBank/DDBJ databases">
        <authorList>
            <person name="Kim H.J."/>
            <person name="Triplett B.A."/>
        </authorList>
    </citation>
    <scope>NUCLEOTIDE SEQUENCE [LARGE SCALE GENOMIC DNA]</scope>
    <source>
        <strain evidence="3">FRACA_ARgP5</strain>
    </source>
</reference>
<dbReference type="Pfam" id="PF13173">
    <property type="entry name" value="AAA_14"/>
    <property type="match status" value="1"/>
</dbReference>
<dbReference type="Pfam" id="PF13635">
    <property type="entry name" value="DUF4143"/>
    <property type="match status" value="1"/>
</dbReference>
<evidence type="ECO:0000259" key="2">
    <source>
        <dbReference type="Pfam" id="PF13635"/>
    </source>
</evidence>
<sequence length="423" mass="46320">MGREVGSVGRVDRPYVPRLVDDLIRELLAELPALLVVGPRATGKTTTAARHARTIVRLDQPGQALAFAADPDAALRDLPEPILLDEWQMVPTVLGAVKRAVDTDPRPGRFIVTGSVRADLEADNWPGTGRLVRIAMTGLAVREIVHRAEAPTFLDRLAAGEVESLALPPDVPDLRDYVEMALRGGFPESALHLSARARARWLDGYLDQLLTRDVEILGEHRDPARLRRYFEVLALNSAGLVQARTLHEGAGINARTADAYDRLLQNLLVAESVPAWSTNRLKRLVRGAKRYIVDPGLIGAALRLDVNAVLRDGDLLGRILDTFVAAQLRAELPVGSARPRLYHLRGEKGQHEVDLLAELGAERVIGIEVKAHAAPDASAARHLVWLRDELGDRFVAGVVLHTGPRRYRLAPDIHAVPICALWG</sequence>
<evidence type="ECO:0000259" key="1">
    <source>
        <dbReference type="Pfam" id="PF13173"/>
    </source>
</evidence>
<protein>
    <submittedName>
        <fullName evidence="3">Putative ATPase (AAA+ superfamily)</fullName>
    </submittedName>
</protein>
<accession>A0A2I2KJC2</accession>
<organism evidence="3 4">
    <name type="scientific">Frankia canadensis</name>
    <dbReference type="NCBI Taxonomy" id="1836972"/>
    <lineage>
        <taxon>Bacteria</taxon>
        <taxon>Bacillati</taxon>
        <taxon>Actinomycetota</taxon>
        <taxon>Actinomycetes</taxon>
        <taxon>Frankiales</taxon>
        <taxon>Frankiaceae</taxon>
        <taxon>Frankia</taxon>
    </lineage>
</organism>
<dbReference type="OrthoDB" id="128089at2"/>
<evidence type="ECO:0000313" key="4">
    <source>
        <dbReference type="Proteomes" id="UP000234331"/>
    </source>
</evidence>
<dbReference type="AlphaFoldDB" id="A0A2I2KJC2"/>
<evidence type="ECO:0000313" key="3">
    <source>
        <dbReference type="EMBL" id="SNQ45758.1"/>
    </source>
</evidence>
<proteinExistence type="predicted"/>
<dbReference type="InterPro" id="IPR025420">
    <property type="entry name" value="DUF4143"/>
</dbReference>
<dbReference type="Proteomes" id="UP000234331">
    <property type="component" value="Unassembled WGS sequence"/>
</dbReference>
<dbReference type="PANTHER" id="PTHR43566:SF2">
    <property type="entry name" value="DUF4143 DOMAIN-CONTAINING PROTEIN"/>
    <property type="match status" value="1"/>
</dbReference>
<feature type="domain" description="DUF4143" evidence="2">
    <location>
        <begin position="212"/>
        <end position="371"/>
    </location>
</feature>
<dbReference type="PANTHER" id="PTHR43566">
    <property type="entry name" value="CONSERVED PROTEIN"/>
    <property type="match status" value="1"/>
</dbReference>
<feature type="domain" description="AAA" evidence="1">
    <location>
        <begin position="32"/>
        <end position="144"/>
    </location>
</feature>
<keyword evidence="4" id="KW-1185">Reference proteome</keyword>
<dbReference type="SUPFAM" id="SSF52540">
    <property type="entry name" value="P-loop containing nucleoside triphosphate hydrolases"/>
    <property type="match status" value="1"/>
</dbReference>
<dbReference type="EMBL" id="FZMO01000014">
    <property type="protein sequence ID" value="SNQ45758.1"/>
    <property type="molecule type" value="Genomic_DNA"/>
</dbReference>
<name>A0A2I2KJC2_9ACTN</name>
<dbReference type="InterPro" id="IPR027417">
    <property type="entry name" value="P-loop_NTPase"/>
</dbReference>
<dbReference type="InterPro" id="IPR041682">
    <property type="entry name" value="AAA_14"/>
</dbReference>